<keyword evidence="2" id="KW-1185">Reference proteome</keyword>
<evidence type="ECO:0000313" key="2">
    <source>
        <dbReference type="Proteomes" id="UP001439008"/>
    </source>
</evidence>
<gene>
    <name evidence="1" type="ORF">MHBO_001325</name>
</gene>
<proteinExistence type="predicted"/>
<comment type="caution">
    <text evidence="1">The sequence shown here is derived from an EMBL/GenBank/DDBJ whole genome shotgun (WGS) entry which is preliminary data.</text>
</comment>
<organism evidence="1 2">
    <name type="scientific">Bonamia ostreae</name>
    <dbReference type="NCBI Taxonomy" id="126728"/>
    <lineage>
        <taxon>Eukaryota</taxon>
        <taxon>Sar</taxon>
        <taxon>Rhizaria</taxon>
        <taxon>Endomyxa</taxon>
        <taxon>Ascetosporea</taxon>
        <taxon>Haplosporida</taxon>
        <taxon>Bonamia</taxon>
    </lineage>
</organism>
<evidence type="ECO:0000313" key="1">
    <source>
        <dbReference type="EMBL" id="MES1919505.1"/>
    </source>
</evidence>
<name>A0ABV2AIJ9_9EUKA</name>
<reference evidence="1 2" key="1">
    <citation type="journal article" date="2024" name="BMC Biol.">
        <title>Comparative genomics of Ascetosporea gives new insight into the evolutionary basis for animal parasitism in Rhizaria.</title>
        <authorList>
            <person name="Hiltunen Thoren M."/>
            <person name="Onut-Brannstrom I."/>
            <person name="Alfjorden A."/>
            <person name="Peckova H."/>
            <person name="Swords F."/>
            <person name="Hooper C."/>
            <person name="Holzer A.S."/>
            <person name="Bass D."/>
            <person name="Burki F."/>
        </authorList>
    </citation>
    <scope>NUCLEOTIDE SEQUENCE [LARGE SCALE GENOMIC DNA]</scope>
    <source>
        <strain evidence="1">20-A016</strain>
    </source>
</reference>
<dbReference type="EMBL" id="JBDODL010000311">
    <property type="protein sequence ID" value="MES1919505.1"/>
    <property type="molecule type" value="Genomic_DNA"/>
</dbReference>
<sequence length="208" mass="23967">MTKSNIRQTLLGYGFNEKHIDEAMQKDPHDIKNCLKSIASLVKKELEQKENPNTINQKQKKDLEIAKNEKKQRFLPKNGRAKTLEENKKILKSVFEIELSKKWEKFVMVELHNLAFPSKEQKEEKINVLANFGVSLDKLNDESMSKNIGLSLFNKLTKICDITAIDPPNFSDFATKGSLIVDRIWNVPHLMLAIQNTISLNRVFCIKI</sequence>
<protein>
    <recommendedName>
        <fullName evidence="3">UBA domain-containing protein</fullName>
    </recommendedName>
</protein>
<accession>A0ABV2AIJ9</accession>
<dbReference type="Proteomes" id="UP001439008">
    <property type="component" value="Unassembled WGS sequence"/>
</dbReference>
<evidence type="ECO:0008006" key="3">
    <source>
        <dbReference type="Google" id="ProtNLM"/>
    </source>
</evidence>